<comment type="caution">
    <text evidence="2">The sequence shown here is derived from an EMBL/GenBank/DDBJ whole genome shotgun (WGS) entry which is preliminary data.</text>
</comment>
<keyword evidence="3" id="KW-1185">Reference proteome</keyword>
<evidence type="ECO:0000256" key="1">
    <source>
        <dbReference type="SAM" id="Coils"/>
    </source>
</evidence>
<sequence>MDGQCMASINTSISKLLTTHTGHGIINAAPSSVTLIPAFAQDRSQSVAQHEASGPGNHLEKHQMVKTQSERDLASVTSERNLASATSDKIVASVTSDKNLENNFASVTSEKNLENNFASVTSEKNFSCVSPSVGSGPSANVSISKEEEAETKAEEALQQLVEKLKDAMSVQVQASNPSHSTQDMLCAAEHVSRTFFDLINQAVLPAFK</sequence>
<proteinExistence type="predicted"/>
<dbReference type="AlphaFoldDB" id="A0AAV7UDT7"/>
<evidence type="ECO:0000313" key="2">
    <source>
        <dbReference type="EMBL" id="KAJ1186696.1"/>
    </source>
</evidence>
<keyword evidence="1" id="KW-0175">Coiled coil</keyword>
<gene>
    <name evidence="2" type="ORF">NDU88_003477</name>
</gene>
<dbReference type="EMBL" id="JANPWB010000005">
    <property type="protein sequence ID" value="KAJ1186696.1"/>
    <property type="molecule type" value="Genomic_DNA"/>
</dbReference>
<name>A0AAV7UDT7_PLEWA</name>
<reference evidence="2" key="1">
    <citation type="journal article" date="2022" name="bioRxiv">
        <title>Sequencing and chromosome-scale assembly of the giantPleurodeles waltlgenome.</title>
        <authorList>
            <person name="Brown T."/>
            <person name="Elewa A."/>
            <person name="Iarovenko S."/>
            <person name="Subramanian E."/>
            <person name="Araus A.J."/>
            <person name="Petzold A."/>
            <person name="Susuki M."/>
            <person name="Suzuki K.-i.T."/>
            <person name="Hayashi T."/>
            <person name="Toyoda A."/>
            <person name="Oliveira C."/>
            <person name="Osipova E."/>
            <person name="Leigh N.D."/>
            <person name="Simon A."/>
            <person name="Yun M.H."/>
        </authorList>
    </citation>
    <scope>NUCLEOTIDE SEQUENCE</scope>
    <source>
        <strain evidence="2">20211129_DDA</strain>
        <tissue evidence="2">Liver</tissue>
    </source>
</reference>
<dbReference type="Proteomes" id="UP001066276">
    <property type="component" value="Chromosome 3_1"/>
</dbReference>
<protein>
    <submittedName>
        <fullName evidence="2">Uncharacterized protein</fullName>
    </submittedName>
</protein>
<evidence type="ECO:0000313" key="3">
    <source>
        <dbReference type="Proteomes" id="UP001066276"/>
    </source>
</evidence>
<feature type="coiled-coil region" evidence="1">
    <location>
        <begin position="143"/>
        <end position="170"/>
    </location>
</feature>
<accession>A0AAV7UDT7</accession>
<organism evidence="2 3">
    <name type="scientific">Pleurodeles waltl</name>
    <name type="common">Iberian ribbed newt</name>
    <dbReference type="NCBI Taxonomy" id="8319"/>
    <lineage>
        <taxon>Eukaryota</taxon>
        <taxon>Metazoa</taxon>
        <taxon>Chordata</taxon>
        <taxon>Craniata</taxon>
        <taxon>Vertebrata</taxon>
        <taxon>Euteleostomi</taxon>
        <taxon>Amphibia</taxon>
        <taxon>Batrachia</taxon>
        <taxon>Caudata</taxon>
        <taxon>Salamandroidea</taxon>
        <taxon>Salamandridae</taxon>
        <taxon>Pleurodelinae</taxon>
        <taxon>Pleurodeles</taxon>
    </lineage>
</organism>